<proteinExistence type="predicted"/>
<evidence type="ECO:0000313" key="1">
    <source>
        <dbReference type="EMBL" id="ASP39962.1"/>
    </source>
</evidence>
<organism evidence="1 2">
    <name type="scientific">Bacterioplanes sanyensis</name>
    <dbReference type="NCBI Taxonomy" id="1249553"/>
    <lineage>
        <taxon>Bacteria</taxon>
        <taxon>Pseudomonadati</taxon>
        <taxon>Pseudomonadota</taxon>
        <taxon>Gammaproteobacteria</taxon>
        <taxon>Oceanospirillales</taxon>
        <taxon>Oceanospirillaceae</taxon>
        <taxon>Bacterioplanes</taxon>
    </lineage>
</organism>
<evidence type="ECO:0000313" key="2">
    <source>
        <dbReference type="Proteomes" id="UP000202440"/>
    </source>
</evidence>
<protein>
    <submittedName>
        <fullName evidence="1">Uncharacterized protein</fullName>
    </submittedName>
</protein>
<dbReference type="Proteomes" id="UP000202440">
    <property type="component" value="Chromosome"/>
</dbReference>
<dbReference type="KEGG" id="bsan:CHH28_15350"/>
<gene>
    <name evidence="1" type="ORF">CHH28_15350</name>
</gene>
<dbReference type="EMBL" id="CP022530">
    <property type="protein sequence ID" value="ASP39962.1"/>
    <property type="molecule type" value="Genomic_DNA"/>
</dbReference>
<accession>A0A222FMQ8</accession>
<dbReference type="AlphaFoldDB" id="A0A222FMQ8"/>
<sequence>MRDLLAARTQQRSVHWSFDARVSKAFNEQQLMDEVMEAYQENRNMMLALAKVDPDDMDAVRAFEKALCQRFSVGIGEL</sequence>
<name>A0A222FMQ8_9GAMM</name>
<keyword evidence="2" id="KW-1185">Reference proteome</keyword>
<reference evidence="1 2" key="1">
    <citation type="submission" date="2017-07" db="EMBL/GenBank/DDBJ databases">
        <title>Annotated genome sequence of Bacterioplanes sanyensis isolated from Red Sea.</title>
        <authorList>
            <person name="Rehman Z.U."/>
        </authorList>
    </citation>
    <scope>NUCLEOTIDE SEQUENCE [LARGE SCALE GENOMIC DNA]</scope>
    <source>
        <strain evidence="1 2">NV9</strain>
    </source>
</reference>
<dbReference type="RefSeq" id="WP_094061136.1">
    <property type="nucleotide sequence ID" value="NZ_CP022530.1"/>
</dbReference>